<dbReference type="AlphaFoldDB" id="A0AAV1KN26"/>
<dbReference type="InterPro" id="IPR012337">
    <property type="entry name" value="RNaseH-like_sf"/>
</dbReference>
<evidence type="ECO:0000259" key="1">
    <source>
        <dbReference type="PROSITE" id="PS50994"/>
    </source>
</evidence>
<protein>
    <recommendedName>
        <fullName evidence="1">Integrase catalytic domain-containing protein</fullName>
    </recommendedName>
</protein>
<dbReference type="InterPro" id="IPR001584">
    <property type="entry name" value="Integrase_cat-core"/>
</dbReference>
<accession>A0AAV1KN26</accession>
<dbReference type="Gene3D" id="3.30.420.10">
    <property type="entry name" value="Ribonuclease H-like superfamily/Ribonuclease H"/>
    <property type="match status" value="1"/>
</dbReference>
<evidence type="ECO:0000313" key="3">
    <source>
        <dbReference type="Proteomes" id="UP001314205"/>
    </source>
</evidence>
<organism evidence="2 3">
    <name type="scientific">Parnassius mnemosyne</name>
    <name type="common">clouded apollo</name>
    <dbReference type="NCBI Taxonomy" id="213953"/>
    <lineage>
        <taxon>Eukaryota</taxon>
        <taxon>Metazoa</taxon>
        <taxon>Ecdysozoa</taxon>
        <taxon>Arthropoda</taxon>
        <taxon>Hexapoda</taxon>
        <taxon>Insecta</taxon>
        <taxon>Pterygota</taxon>
        <taxon>Neoptera</taxon>
        <taxon>Endopterygota</taxon>
        <taxon>Lepidoptera</taxon>
        <taxon>Glossata</taxon>
        <taxon>Ditrysia</taxon>
        <taxon>Papilionoidea</taxon>
        <taxon>Papilionidae</taxon>
        <taxon>Parnassiinae</taxon>
        <taxon>Parnassini</taxon>
        <taxon>Parnassius</taxon>
        <taxon>Driopa</taxon>
    </lineage>
</organism>
<sequence length="98" mass="10999">MSSTVGRFVDNCVICRTSKGRSDAIQAQLHLVQKPMDAFQVIHMDITEKLGSPDNQQYVIVTIDALSKYVLLYFSSNKNAFSTLAALKRTVHLFYTPT</sequence>
<reference evidence="2 3" key="1">
    <citation type="submission" date="2023-11" db="EMBL/GenBank/DDBJ databases">
        <authorList>
            <person name="Hedman E."/>
            <person name="Englund M."/>
            <person name="Stromberg M."/>
            <person name="Nyberg Akerstrom W."/>
            <person name="Nylinder S."/>
            <person name="Jareborg N."/>
            <person name="Kallberg Y."/>
            <person name="Kronander E."/>
        </authorList>
    </citation>
    <scope>NUCLEOTIDE SEQUENCE [LARGE SCALE GENOMIC DNA]</scope>
</reference>
<comment type="caution">
    <text evidence="2">The sequence shown here is derived from an EMBL/GenBank/DDBJ whole genome shotgun (WGS) entry which is preliminary data.</text>
</comment>
<dbReference type="PROSITE" id="PS50994">
    <property type="entry name" value="INTEGRASE"/>
    <property type="match status" value="1"/>
</dbReference>
<keyword evidence="3" id="KW-1185">Reference proteome</keyword>
<name>A0AAV1KN26_9NEOP</name>
<dbReference type="GO" id="GO:0015074">
    <property type="term" value="P:DNA integration"/>
    <property type="evidence" value="ECO:0007669"/>
    <property type="project" value="InterPro"/>
</dbReference>
<feature type="domain" description="Integrase catalytic" evidence="1">
    <location>
        <begin position="31"/>
        <end position="98"/>
    </location>
</feature>
<evidence type="ECO:0000313" key="2">
    <source>
        <dbReference type="EMBL" id="CAK1583542.1"/>
    </source>
</evidence>
<dbReference type="GO" id="GO:0003676">
    <property type="term" value="F:nucleic acid binding"/>
    <property type="evidence" value="ECO:0007669"/>
    <property type="project" value="InterPro"/>
</dbReference>
<gene>
    <name evidence="2" type="ORF">PARMNEM_LOCUS4925</name>
</gene>
<dbReference type="SUPFAM" id="SSF53098">
    <property type="entry name" value="Ribonuclease H-like"/>
    <property type="match status" value="1"/>
</dbReference>
<dbReference type="InterPro" id="IPR036397">
    <property type="entry name" value="RNaseH_sf"/>
</dbReference>
<proteinExistence type="predicted"/>
<dbReference type="Proteomes" id="UP001314205">
    <property type="component" value="Unassembled WGS sequence"/>
</dbReference>
<dbReference type="EMBL" id="CAVLGL010000057">
    <property type="protein sequence ID" value="CAK1583542.1"/>
    <property type="molecule type" value="Genomic_DNA"/>
</dbReference>